<dbReference type="GO" id="GO:0032981">
    <property type="term" value="P:mitochondrial respiratory chain complex I assembly"/>
    <property type="evidence" value="ECO:0007669"/>
    <property type="project" value="TreeGrafter"/>
</dbReference>
<name>A0A382HT79_9ZZZZ</name>
<gene>
    <name evidence="3" type="ORF">METZ01_LOCUS242697</name>
</gene>
<evidence type="ECO:0000259" key="2">
    <source>
        <dbReference type="Pfam" id="PF01266"/>
    </source>
</evidence>
<dbReference type="Gene3D" id="3.30.9.10">
    <property type="entry name" value="D-Amino Acid Oxidase, subunit A, domain 2"/>
    <property type="match status" value="1"/>
</dbReference>
<keyword evidence="1" id="KW-0560">Oxidoreductase</keyword>
<dbReference type="InterPro" id="IPR006076">
    <property type="entry name" value="FAD-dep_OxRdtase"/>
</dbReference>
<accession>A0A382HT79</accession>
<feature type="domain" description="FAD dependent oxidoreductase" evidence="2">
    <location>
        <begin position="3"/>
        <end position="173"/>
    </location>
</feature>
<dbReference type="GO" id="GO:0016491">
    <property type="term" value="F:oxidoreductase activity"/>
    <property type="evidence" value="ECO:0007669"/>
    <property type="project" value="UniProtKB-KW"/>
</dbReference>
<proteinExistence type="predicted"/>
<dbReference type="Pfam" id="PF01266">
    <property type="entry name" value="DAO"/>
    <property type="match status" value="1"/>
</dbReference>
<dbReference type="InterPro" id="IPR036188">
    <property type="entry name" value="FAD/NAD-bd_sf"/>
</dbReference>
<dbReference type="AlphaFoldDB" id="A0A382HT79"/>
<dbReference type="PANTHER" id="PTHR13847">
    <property type="entry name" value="SARCOSINE DEHYDROGENASE-RELATED"/>
    <property type="match status" value="1"/>
</dbReference>
<dbReference type="PANTHER" id="PTHR13847:SF287">
    <property type="entry name" value="FAD-DEPENDENT OXIDOREDUCTASE DOMAIN-CONTAINING PROTEIN 1"/>
    <property type="match status" value="1"/>
</dbReference>
<sequence length="174" mass="18775">MADIIIIGGSIMGSSIAYHLAMTGRAGDVCVIEPDPAYEWAAAPRSSGGVRLMHGLVENIEMSRYGREVYKNFAQLMDVDGLPGSFDFLEHGYLYLVAGPDDVAAAEESWKIQTGLGVPNDLLDRDELSARFPSLYVGDVDAAIHGPQDGFIDPHAAVTGFRRKATNLGVTYIK</sequence>
<evidence type="ECO:0000313" key="3">
    <source>
        <dbReference type="EMBL" id="SVB89843.1"/>
    </source>
</evidence>
<dbReference type="GO" id="GO:0005739">
    <property type="term" value="C:mitochondrion"/>
    <property type="evidence" value="ECO:0007669"/>
    <property type="project" value="GOC"/>
</dbReference>
<organism evidence="3">
    <name type="scientific">marine metagenome</name>
    <dbReference type="NCBI Taxonomy" id="408172"/>
    <lineage>
        <taxon>unclassified sequences</taxon>
        <taxon>metagenomes</taxon>
        <taxon>ecological metagenomes</taxon>
    </lineage>
</organism>
<reference evidence="3" key="1">
    <citation type="submission" date="2018-05" db="EMBL/GenBank/DDBJ databases">
        <authorList>
            <person name="Lanie J.A."/>
            <person name="Ng W.-L."/>
            <person name="Kazmierczak K.M."/>
            <person name="Andrzejewski T.M."/>
            <person name="Davidsen T.M."/>
            <person name="Wayne K.J."/>
            <person name="Tettelin H."/>
            <person name="Glass J.I."/>
            <person name="Rusch D."/>
            <person name="Podicherti R."/>
            <person name="Tsui H.-C.T."/>
            <person name="Winkler M.E."/>
        </authorList>
    </citation>
    <scope>NUCLEOTIDE SEQUENCE</scope>
</reference>
<dbReference type="EMBL" id="UINC01062842">
    <property type="protein sequence ID" value="SVB89843.1"/>
    <property type="molecule type" value="Genomic_DNA"/>
</dbReference>
<feature type="non-terminal residue" evidence="3">
    <location>
        <position position="174"/>
    </location>
</feature>
<evidence type="ECO:0000256" key="1">
    <source>
        <dbReference type="ARBA" id="ARBA00023002"/>
    </source>
</evidence>
<dbReference type="SUPFAM" id="SSF51905">
    <property type="entry name" value="FAD/NAD(P)-binding domain"/>
    <property type="match status" value="1"/>
</dbReference>
<dbReference type="Gene3D" id="3.50.50.60">
    <property type="entry name" value="FAD/NAD(P)-binding domain"/>
    <property type="match status" value="1"/>
</dbReference>
<protein>
    <recommendedName>
        <fullName evidence="2">FAD dependent oxidoreductase domain-containing protein</fullName>
    </recommendedName>
</protein>